<gene>
    <name evidence="3" type="ORF">HNO88_001268</name>
</gene>
<dbReference type="InterPro" id="IPR011059">
    <property type="entry name" value="Metal-dep_hydrolase_composite"/>
</dbReference>
<name>A0A7W7K816_9SPHN</name>
<dbReference type="CDD" id="cd01299">
    <property type="entry name" value="Met_dep_hydrolase_A"/>
    <property type="match status" value="1"/>
</dbReference>
<dbReference type="InterPro" id="IPR006680">
    <property type="entry name" value="Amidohydro-rel"/>
</dbReference>
<dbReference type="PANTHER" id="PTHR43135:SF3">
    <property type="entry name" value="ALPHA-D-RIBOSE 1-METHYLPHOSPHONATE 5-TRIPHOSPHATE DIPHOSPHATASE"/>
    <property type="match status" value="1"/>
</dbReference>
<comment type="caution">
    <text evidence="3">The sequence shown here is derived from an EMBL/GenBank/DDBJ whole genome shotgun (WGS) entry which is preliminary data.</text>
</comment>
<dbReference type="RefSeq" id="WP_184243224.1">
    <property type="nucleotide sequence ID" value="NZ_JACHLR010000004.1"/>
</dbReference>
<keyword evidence="3" id="KW-0378">Hydrolase</keyword>
<protein>
    <submittedName>
        <fullName evidence="3">Imidazolonepropionase-like amidohydrolase</fullName>
    </submittedName>
</protein>
<organism evidence="3 4">
    <name type="scientific">Novosphingobium chloroacetimidivorans</name>
    <dbReference type="NCBI Taxonomy" id="1428314"/>
    <lineage>
        <taxon>Bacteria</taxon>
        <taxon>Pseudomonadati</taxon>
        <taxon>Pseudomonadota</taxon>
        <taxon>Alphaproteobacteria</taxon>
        <taxon>Sphingomonadales</taxon>
        <taxon>Sphingomonadaceae</taxon>
        <taxon>Novosphingobium</taxon>
    </lineage>
</organism>
<feature type="chain" id="PRO_5030878338" evidence="1">
    <location>
        <begin position="34"/>
        <end position="442"/>
    </location>
</feature>
<dbReference type="SUPFAM" id="SSF51338">
    <property type="entry name" value="Composite domain of metallo-dependent hydrolases"/>
    <property type="match status" value="1"/>
</dbReference>
<evidence type="ECO:0000256" key="1">
    <source>
        <dbReference type="SAM" id="SignalP"/>
    </source>
</evidence>
<evidence type="ECO:0000313" key="4">
    <source>
        <dbReference type="Proteomes" id="UP000555448"/>
    </source>
</evidence>
<dbReference type="EMBL" id="JACHLR010000004">
    <property type="protein sequence ID" value="MBB4857954.1"/>
    <property type="molecule type" value="Genomic_DNA"/>
</dbReference>
<keyword evidence="1" id="KW-0732">Signal</keyword>
<dbReference type="AlphaFoldDB" id="A0A7W7K816"/>
<dbReference type="InterPro" id="IPR032466">
    <property type="entry name" value="Metal_Hydrolase"/>
</dbReference>
<evidence type="ECO:0000313" key="3">
    <source>
        <dbReference type="EMBL" id="MBB4857954.1"/>
    </source>
</evidence>
<evidence type="ECO:0000259" key="2">
    <source>
        <dbReference type="Pfam" id="PF01979"/>
    </source>
</evidence>
<reference evidence="3 4" key="1">
    <citation type="submission" date="2020-08" db="EMBL/GenBank/DDBJ databases">
        <title>Functional genomics of gut bacteria from endangered species of beetles.</title>
        <authorList>
            <person name="Carlos-Shanley C."/>
        </authorList>
    </citation>
    <scope>NUCLEOTIDE SEQUENCE [LARGE SCALE GENOMIC DNA]</scope>
    <source>
        <strain evidence="3 4">S00245</strain>
    </source>
</reference>
<keyword evidence="4" id="KW-1185">Reference proteome</keyword>
<proteinExistence type="predicted"/>
<accession>A0A7W7K816</accession>
<dbReference type="InterPro" id="IPR057744">
    <property type="entry name" value="OTAase-like"/>
</dbReference>
<dbReference type="GO" id="GO:0016810">
    <property type="term" value="F:hydrolase activity, acting on carbon-nitrogen (but not peptide) bonds"/>
    <property type="evidence" value="ECO:0007669"/>
    <property type="project" value="InterPro"/>
</dbReference>
<dbReference type="Pfam" id="PF01979">
    <property type="entry name" value="Amidohydro_1"/>
    <property type="match status" value="1"/>
</dbReference>
<dbReference type="SUPFAM" id="SSF51556">
    <property type="entry name" value="Metallo-dependent hydrolases"/>
    <property type="match status" value="1"/>
</dbReference>
<dbReference type="Proteomes" id="UP000555448">
    <property type="component" value="Unassembled WGS sequence"/>
</dbReference>
<dbReference type="Gene3D" id="2.30.40.10">
    <property type="entry name" value="Urease, subunit C, domain 1"/>
    <property type="match status" value="1"/>
</dbReference>
<feature type="signal peptide" evidence="1">
    <location>
        <begin position="1"/>
        <end position="33"/>
    </location>
</feature>
<dbReference type="Gene3D" id="3.20.20.140">
    <property type="entry name" value="Metal-dependent hydrolases"/>
    <property type="match status" value="1"/>
</dbReference>
<dbReference type="InterPro" id="IPR051781">
    <property type="entry name" value="Metallo-dep_Hydrolase"/>
</dbReference>
<dbReference type="PANTHER" id="PTHR43135">
    <property type="entry name" value="ALPHA-D-RIBOSE 1-METHYLPHOSPHONATE 5-TRIPHOSPHATE DIPHOSPHATASE"/>
    <property type="match status" value="1"/>
</dbReference>
<feature type="domain" description="Amidohydrolase-related" evidence="2">
    <location>
        <begin position="91"/>
        <end position="440"/>
    </location>
</feature>
<sequence length="442" mass="45832">MTRKTALSRRPPLARVLLLGAATLTFSSQGAHAQAMPEPLYVKAGHVMLDPAVGTFETDKTLVVQDGKVTGIVDGFAVPAGAHVIDLRDRWVLPGLIDSHVHLTSDVEEGSGRTLSAAAQAMNGIGKAQIMLNQGFTTVADLNGEAEAVFALRDAVDEGLVMGPHILAAGAAIAAHGGHGDVNGQRREVVLALRSPSVCSGADDCRRATREMIMMGADLVKVAVTGGVLSNTNAGLGQQLTDAEIAAVVDAAHHMGRRVTAHAHGADGIEAFLRAGGDSIEHGTFIDAEGVRMLQKTDRYFIPTLLVGEIITRKAKAPGPGGMSPAQREKALAVGPKMIDAARRVHAAGARIAFGTDVVSNGPETANAREFVLLTQAGLSPLEAIRTATVNGADHLGLSAQAGALTPGHDADLIAVSANPLQDVSILQKVSFVMKTGHVVRD</sequence>